<name>A0A0D0AQN0_9AGAR</name>
<feature type="non-terminal residue" evidence="1">
    <location>
        <position position="1"/>
    </location>
</feature>
<dbReference type="AlphaFoldDB" id="A0A0D0AQN0"/>
<accession>A0A0D0AQN0</accession>
<evidence type="ECO:0000313" key="1">
    <source>
        <dbReference type="EMBL" id="KIK52640.1"/>
    </source>
</evidence>
<dbReference type="HOGENOM" id="CLU_3129734_0_0_1"/>
<keyword evidence="2" id="KW-1185">Reference proteome</keyword>
<feature type="non-terminal residue" evidence="1">
    <location>
        <position position="50"/>
    </location>
</feature>
<protein>
    <submittedName>
        <fullName evidence="1">Uncharacterized protein</fullName>
    </submittedName>
</protein>
<reference evidence="1 2" key="1">
    <citation type="submission" date="2014-04" db="EMBL/GenBank/DDBJ databases">
        <title>Evolutionary Origins and Diversification of the Mycorrhizal Mutualists.</title>
        <authorList>
            <consortium name="DOE Joint Genome Institute"/>
            <consortium name="Mycorrhizal Genomics Consortium"/>
            <person name="Kohler A."/>
            <person name="Kuo A."/>
            <person name="Nagy L.G."/>
            <person name="Floudas D."/>
            <person name="Copeland A."/>
            <person name="Barry K.W."/>
            <person name="Cichocki N."/>
            <person name="Veneault-Fourrey C."/>
            <person name="LaButti K."/>
            <person name="Lindquist E.A."/>
            <person name="Lipzen A."/>
            <person name="Lundell T."/>
            <person name="Morin E."/>
            <person name="Murat C."/>
            <person name="Riley R."/>
            <person name="Ohm R."/>
            <person name="Sun H."/>
            <person name="Tunlid A."/>
            <person name="Henrissat B."/>
            <person name="Grigoriev I.V."/>
            <person name="Hibbett D.S."/>
            <person name="Martin F."/>
        </authorList>
    </citation>
    <scope>NUCLEOTIDE SEQUENCE [LARGE SCALE GENOMIC DNA]</scope>
    <source>
        <strain evidence="1 2">FD-317 M1</strain>
    </source>
</reference>
<proteinExistence type="predicted"/>
<dbReference type="EMBL" id="KN834839">
    <property type="protein sequence ID" value="KIK52640.1"/>
    <property type="molecule type" value="Genomic_DNA"/>
</dbReference>
<evidence type="ECO:0000313" key="2">
    <source>
        <dbReference type="Proteomes" id="UP000053593"/>
    </source>
</evidence>
<organism evidence="1 2">
    <name type="scientific">Collybiopsis luxurians FD-317 M1</name>
    <dbReference type="NCBI Taxonomy" id="944289"/>
    <lineage>
        <taxon>Eukaryota</taxon>
        <taxon>Fungi</taxon>
        <taxon>Dikarya</taxon>
        <taxon>Basidiomycota</taxon>
        <taxon>Agaricomycotina</taxon>
        <taxon>Agaricomycetes</taxon>
        <taxon>Agaricomycetidae</taxon>
        <taxon>Agaricales</taxon>
        <taxon>Marasmiineae</taxon>
        <taxon>Omphalotaceae</taxon>
        <taxon>Collybiopsis</taxon>
        <taxon>Collybiopsis luxurians</taxon>
    </lineage>
</organism>
<sequence>YVPGGHESFIITPPPSKSFTWNTNLTAETPFVTTMIDSDNRRGGTDIIKT</sequence>
<gene>
    <name evidence="1" type="ORF">GYMLUDRAFT_111382</name>
</gene>
<dbReference type="Proteomes" id="UP000053593">
    <property type="component" value="Unassembled WGS sequence"/>
</dbReference>